<feature type="chain" id="PRO_5038618896" description="DUF4362 domain-containing protein" evidence="1">
    <location>
        <begin position="19"/>
        <end position="139"/>
    </location>
</feature>
<dbReference type="AlphaFoldDB" id="A0A0A5I273"/>
<evidence type="ECO:0000313" key="2">
    <source>
        <dbReference type="EMBL" id="KGX89942.1"/>
    </source>
</evidence>
<reference evidence="2 3" key="1">
    <citation type="submission" date="2013-08" db="EMBL/GenBank/DDBJ databases">
        <authorList>
            <person name="Huang J."/>
            <person name="Wang G."/>
        </authorList>
    </citation>
    <scope>NUCLEOTIDE SEQUENCE [LARGE SCALE GENOMIC DNA]</scope>
    <source>
        <strain evidence="2 3">BH030004</strain>
    </source>
</reference>
<keyword evidence="1" id="KW-0732">Signal</keyword>
<proteinExistence type="predicted"/>
<evidence type="ECO:0000313" key="3">
    <source>
        <dbReference type="Proteomes" id="UP000030403"/>
    </source>
</evidence>
<organism evidence="2 3">
    <name type="scientific">Pontibacillus marinus BH030004 = DSM 16465</name>
    <dbReference type="NCBI Taxonomy" id="1385511"/>
    <lineage>
        <taxon>Bacteria</taxon>
        <taxon>Bacillati</taxon>
        <taxon>Bacillota</taxon>
        <taxon>Bacilli</taxon>
        <taxon>Bacillales</taxon>
        <taxon>Bacillaceae</taxon>
        <taxon>Pontibacillus</taxon>
    </lineage>
</organism>
<sequence length="139" mass="16102">MRKGITLFNLSFVLLLVACNSSDGPAEKLYFVQLDEFGNSQELSISNDQYISDVESILEQADWEGVDKVHKTTLYSFYFKRNGSYGPSHIVWRDPEDHKIKLYSEKKRAFTVLNAEENKTLQKLKRIGEDNYLAEQLDE</sequence>
<dbReference type="Proteomes" id="UP000030403">
    <property type="component" value="Unassembled WGS sequence"/>
</dbReference>
<evidence type="ECO:0008006" key="4">
    <source>
        <dbReference type="Google" id="ProtNLM"/>
    </source>
</evidence>
<accession>A0A0A5I273</accession>
<gene>
    <name evidence="2" type="ORF">N783_03330</name>
</gene>
<dbReference type="RefSeq" id="WP_027446397.1">
    <property type="nucleotide sequence ID" value="NZ_AULJ01000034.1"/>
</dbReference>
<evidence type="ECO:0000256" key="1">
    <source>
        <dbReference type="SAM" id="SignalP"/>
    </source>
</evidence>
<name>A0A0A5I273_9BACI</name>
<dbReference type="EMBL" id="AVPF01000011">
    <property type="protein sequence ID" value="KGX89942.1"/>
    <property type="molecule type" value="Genomic_DNA"/>
</dbReference>
<keyword evidence="3" id="KW-1185">Reference proteome</keyword>
<dbReference type="PROSITE" id="PS51257">
    <property type="entry name" value="PROKAR_LIPOPROTEIN"/>
    <property type="match status" value="1"/>
</dbReference>
<protein>
    <recommendedName>
        <fullName evidence="4">DUF4362 domain-containing protein</fullName>
    </recommendedName>
</protein>
<feature type="signal peptide" evidence="1">
    <location>
        <begin position="1"/>
        <end position="18"/>
    </location>
</feature>
<comment type="caution">
    <text evidence="2">The sequence shown here is derived from an EMBL/GenBank/DDBJ whole genome shotgun (WGS) entry which is preliminary data.</text>
</comment>